<comment type="subcellular location">
    <subcellularLocation>
        <location evidence="1">Membrane</location>
        <topology evidence="1">Multi-pass membrane protein</topology>
    </subcellularLocation>
</comment>
<feature type="transmembrane region" description="Helical" evidence="8">
    <location>
        <begin position="148"/>
        <end position="166"/>
    </location>
</feature>
<evidence type="ECO:0000259" key="9">
    <source>
        <dbReference type="PROSITE" id="PS50850"/>
    </source>
</evidence>
<feature type="transmembrane region" description="Helical" evidence="8">
    <location>
        <begin position="59"/>
        <end position="81"/>
    </location>
</feature>
<feature type="transmembrane region" description="Helical" evidence="8">
    <location>
        <begin position="405"/>
        <end position="423"/>
    </location>
</feature>
<dbReference type="PROSITE" id="PS00217">
    <property type="entry name" value="SUGAR_TRANSPORT_2"/>
    <property type="match status" value="1"/>
</dbReference>
<keyword evidence="3 7" id="KW-0813">Transport</keyword>
<dbReference type="OrthoDB" id="6612291at2759"/>
<comment type="similarity">
    <text evidence="2 7">Belongs to the major facilitator superfamily. Sugar transporter (TC 2.A.1.1) family.</text>
</comment>
<dbReference type="Proteomes" id="UP000799757">
    <property type="component" value="Unassembled WGS sequence"/>
</dbReference>
<dbReference type="InterPro" id="IPR005828">
    <property type="entry name" value="MFS_sugar_transport-like"/>
</dbReference>
<keyword evidence="5 8" id="KW-1133">Transmembrane helix</keyword>
<feature type="domain" description="Major facilitator superfamily (MFS) profile" evidence="9">
    <location>
        <begin position="13"/>
        <end position="458"/>
    </location>
</feature>
<feature type="transmembrane region" description="Helical" evidence="8">
    <location>
        <begin position="371"/>
        <end position="393"/>
    </location>
</feature>
<dbReference type="InterPro" id="IPR003663">
    <property type="entry name" value="Sugar/inositol_transpt"/>
</dbReference>
<evidence type="ECO:0000313" key="10">
    <source>
        <dbReference type="EMBL" id="KAF2792178.1"/>
    </source>
</evidence>
<evidence type="ECO:0000256" key="7">
    <source>
        <dbReference type="RuleBase" id="RU003346"/>
    </source>
</evidence>
<evidence type="ECO:0000313" key="11">
    <source>
        <dbReference type="Proteomes" id="UP000799757"/>
    </source>
</evidence>
<accession>A0A6A6X7C2</accession>
<keyword evidence="11" id="KW-1185">Reference proteome</keyword>
<evidence type="ECO:0000256" key="2">
    <source>
        <dbReference type="ARBA" id="ARBA00010992"/>
    </source>
</evidence>
<dbReference type="EMBL" id="MU001982">
    <property type="protein sequence ID" value="KAF2792178.1"/>
    <property type="molecule type" value="Genomic_DNA"/>
</dbReference>
<evidence type="ECO:0000256" key="8">
    <source>
        <dbReference type="SAM" id="Phobius"/>
    </source>
</evidence>
<dbReference type="GO" id="GO:0005351">
    <property type="term" value="F:carbohydrate:proton symporter activity"/>
    <property type="evidence" value="ECO:0007669"/>
    <property type="project" value="TreeGrafter"/>
</dbReference>
<dbReference type="PRINTS" id="PR00171">
    <property type="entry name" value="SUGRTRNSPORT"/>
</dbReference>
<sequence>MKVIATTRYNFLLVFFVALGSFTYGFNSSIMGTVFGLPSFYSYFNLDTTGPKVRYANDIIGATQGLYSGGGIFGCCLIAWLADKLGRKRAVQLVCTICVVSAILQAAAVHIGMLLVGRFFNGLGAGMMNVVVPLYQSEISPPGNRGRLVGSHGFLIVVGYSVAGWTGLGCYFETDPEIQWRLCLALQVVAPLLLFVGTPWMPESPRWLIQHQHDEKALEILCNLHCNPDDTENTAAREECHNIRSQLQLDATMPQGMIATLKVPSYRKRFLIGLFVQCVAQSTGVLVINNYQILLYKGLGITGWLPLMPYAIYASWAAILNWAGSMVVDRVGRIRMLTIGVVGCGLMVSCEAAMVATYGGTSNRVGNGFGVLFLFVFVTFYGSCVDAISYVYCSEIFPTSLRAQGMGFSIIGLFAMTLIYTQSAPTAFAHIGWRFYLVFILVPIGGAPVMYFFFPETKGLSLEEVGQLFGDEVSEDMTQEQYRNEKQEVAGTKMEQV</sequence>
<evidence type="ECO:0000256" key="1">
    <source>
        <dbReference type="ARBA" id="ARBA00004141"/>
    </source>
</evidence>
<evidence type="ECO:0000256" key="4">
    <source>
        <dbReference type="ARBA" id="ARBA00022692"/>
    </source>
</evidence>
<feature type="transmembrane region" description="Helical" evidence="8">
    <location>
        <begin position="435"/>
        <end position="454"/>
    </location>
</feature>
<dbReference type="PANTHER" id="PTHR48022:SF38">
    <property type="entry name" value="MAJOR FACILITATOR SUPERFAMILY (MFS) PROFILE DOMAIN-CONTAINING PROTEIN-RELATED"/>
    <property type="match status" value="1"/>
</dbReference>
<dbReference type="InterPro" id="IPR005829">
    <property type="entry name" value="Sugar_transporter_CS"/>
</dbReference>
<dbReference type="NCBIfam" id="TIGR00879">
    <property type="entry name" value="SP"/>
    <property type="match status" value="1"/>
</dbReference>
<reference evidence="10" key="1">
    <citation type="journal article" date="2020" name="Stud. Mycol.">
        <title>101 Dothideomycetes genomes: a test case for predicting lifestyles and emergence of pathogens.</title>
        <authorList>
            <person name="Haridas S."/>
            <person name="Albert R."/>
            <person name="Binder M."/>
            <person name="Bloem J."/>
            <person name="Labutti K."/>
            <person name="Salamov A."/>
            <person name="Andreopoulos B."/>
            <person name="Baker S."/>
            <person name="Barry K."/>
            <person name="Bills G."/>
            <person name="Bluhm B."/>
            <person name="Cannon C."/>
            <person name="Castanera R."/>
            <person name="Culley D."/>
            <person name="Daum C."/>
            <person name="Ezra D."/>
            <person name="Gonzalez J."/>
            <person name="Henrissat B."/>
            <person name="Kuo A."/>
            <person name="Liang C."/>
            <person name="Lipzen A."/>
            <person name="Lutzoni F."/>
            <person name="Magnuson J."/>
            <person name="Mondo S."/>
            <person name="Nolan M."/>
            <person name="Ohm R."/>
            <person name="Pangilinan J."/>
            <person name="Park H.-J."/>
            <person name="Ramirez L."/>
            <person name="Alfaro M."/>
            <person name="Sun H."/>
            <person name="Tritt A."/>
            <person name="Yoshinaga Y."/>
            <person name="Zwiers L.-H."/>
            <person name="Turgeon B."/>
            <person name="Goodwin S."/>
            <person name="Spatafora J."/>
            <person name="Crous P."/>
            <person name="Grigoriev I."/>
        </authorList>
    </citation>
    <scope>NUCLEOTIDE SEQUENCE</scope>
    <source>
        <strain evidence="10">CBS 109.77</strain>
    </source>
</reference>
<name>A0A6A6X7C2_9PLEO</name>
<dbReference type="AlphaFoldDB" id="A0A6A6X7C2"/>
<gene>
    <name evidence="10" type="ORF">K505DRAFT_338921</name>
</gene>
<dbReference type="PANTHER" id="PTHR48022">
    <property type="entry name" value="PLASTIDIC GLUCOSE TRANSPORTER 4"/>
    <property type="match status" value="1"/>
</dbReference>
<feature type="transmembrane region" description="Helical" evidence="8">
    <location>
        <begin position="12"/>
        <end position="39"/>
    </location>
</feature>
<dbReference type="FunFam" id="1.20.1250.20:FF:000134">
    <property type="entry name" value="MFS sugar transporter protein"/>
    <property type="match status" value="1"/>
</dbReference>
<dbReference type="Gene3D" id="1.20.1250.20">
    <property type="entry name" value="MFS general substrate transporter like domains"/>
    <property type="match status" value="1"/>
</dbReference>
<feature type="transmembrane region" description="Helical" evidence="8">
    <location>
        <begin position="336"/>
        <end position="359"/>
    </location>
</feature>
<keyword evidence="4 8" id="KW-0812">Transmembrane</keyword>
<organism evidence="10 11">
    <name type="scientific">Melanomma pulvis-pyrius CBS 109.77</name>
    <dbReference type="NCBI Taxonomy" id="1314802"/>
    <lineage>
        <taxon>Eukaryota</taxon>
        <taxon>Fungi</taxon>
        <taxon>Dikarya</taxon>
        <taxon>Ascomycota</taxon>
        <taxon>Pezizomycotina</taxon>
        <taxon>Dothideomycetes</taxon>
        <taxon>Pleosporomycetidae</taxon>
        <taxon>Pleosporales</taxon>
        <taxon>Melanommataceae</taxon>
        <taxon>Melanomma</taxon>
    </lineage>
</organism>
<dbReference type="InterPro" id="IPR020846">
    <property type="entry name" value="MFS_dom"/>
</dbReference>
<dbReference type="InterPro" id="IPR036259">
    <property type="entry name" value="MFS_trans_sf"/>
</dbReference>
<proteinExistence type="inferred from homology"/>
<dbReference type="GO" id="GO:0016020">
    <property type="term" value="C:membrane"/>
    <property type="evidence" value="ECO:0007669"/>
    <property type="project" value="UniProtKB-SubCell"/>
</dbReference>
<dbReference type="InterPro" id="IPR050360">
    <property type="entry name" value="MFS_Sugar_Transporters"/>
</dbReference>
<feature type="transmembrane region" description="Helical" evidence="8">
    <location>
        <begin position="93"/>
        <end position="113"/>
    </location>
</feature>
<evidence type="ECO:0000256" key="6">
    <source>
        <dbReference type="ARBA" id="ARBA00023136"/>
    </source>
</evidence>
<feature type="transmembrane region" description="Helical" evidence="8">
    <location>
        <begin position="303"/>
        <end position="324"/>
    </location>
</feature>
<evidence type="ECO:0000256" key="5">
    <source>
        <dbReference type="ARBA" id="ARBA00022989"/>
    </source>
</evidence>
<dbReference type="SUPFAM" id="SSF103473">
    <property type="entry name" value="MFS general substrate transporter"/>
    <property type="match status" value="1"/>
</dbReference>
<protein>
    <submittedName>
        <fullName evidence="10">General substrate transporter</fullName>
    </submittedName>
</protein>
<feature type="transmembrane region" description="Helical" evidence="8">
    <location>
        <begin position="270"/>
        <end position="291"/>
    </location>
</feature>
<evidence type="ECO:0000256" key="3">
    <source>
        <dbReference type="ARBA" id="ARBA00022448"/>
    </source>
</evidence>
<dbReference type="PROSITE" id="PS50850">
    <property type="entry name" value="MFS"/>
    <property type="match status" value="1"/>
</dbReference>
<keyword evidence="6 8" id="KW-0472">Membrane</keyword>
<dbReference type="Pfam" id="PF00083">
    <property type="entry name" value="Sugar_tr"/>
    <property type="match status" value="1"/>
</dbReference>